<dbReference type="GeneID" id="28830302"/>
<sequence>MKLSSVLVGASALLISPTASSPITTSIENLLQLRTKLTTFKISASSPVLPAHPHFLISDDSSTSPNQYGILVHDYYPQNVPSSGLWTLTSSHHPTDYKTRYAQQDPGQTSEWIWVDTAANIEKNDWVYVDFFVDDDTLEMKAKKEDNGNHVLQICEIALDVYYLDLSKVKGTTETTSDAKCFPVVLTAVPV</sequence>
<dbReference type="Proteomes" id="UP000070700">
    <property type="component" value="Unassembled WGS sequence"/>
</dbReference>
<keyword evidence="1" id="KW-0732">Signal</keyword>
<dbReference type="RefSeq" id="XP_018064253.1">
    <property type="nucleotide sequence ID" value="XM_018220576.1"/>
</dbReference>
<gene>
    <name evidence="2" type="ORF">LY89DRAFT_740317</name>
</gene>
<evidence type="ECO:0000256" key="1">
    <source>
        <dbReference type="SAM" id="SignalP"/>
    </source>
</evidence>
<dbReference type="AlphaFoldDB" id="A0A132BBZ4"/>
<evidence type="ECO:0000313" key="3">
    <source>
        <dbReference type="Proteomes" id="UP000070700"/>
    </source>
</evidence>
<proteinExistence type="predicted"/>
<dbReference type="InParanoid" id="A0A132BBZ4"/>
<dbReference type="EMBL" id="KQ947430">
    <property type="protein sequence ID" value="KUJ09898.1"/>
    <property type="molecule type" value="Genomic_DNA"/>
</dbReference>
<feature type="signal peptide" evidence="1">
    <location>
        <begin position="1"/>
        <end position="20"/>
    </location>
</feature>
<dbReference type="OrthoDB" id="10484613at2759"/>
<dbReference type="KEGG" id="psco:LY89DRAFT_740317"/>
<organism evidence="2 3">
    <name type="scientific">Mollisia scopiformis</name>
    <name type="common">Conifer needle endophyte fungus</name>
    <name type="synonym">Phialocephala scopiformis</name>
    <dbReference type="NCBI Taxonomy" id="149040"/>
    <lineage>
        <taxon>Eukaryota</taxon>
        <taxon>Fungi</taxon>
        <taxon>Dikarya</taxon>
        <taxon>Ascomycota</taxon>
        <taxon>Pezizomycotina</taxon>
        <taxon>Leotiomycetes</taxon>
        <taxon>Helotiales</taxon>
        <taxon>Mollisiaceae</taxon>
        <taxon>Mollisia</taxon>
    </lineage>
</organism>
<accession>A0A132BBZ4</accession>
<protein>
    <submittedName>
        <fullName evidence="2">Uncharacterized protein</fullName>
    </submittedName>
</protein>
<reference evidence="2 3" key="1">
    <citation type="submission" date="2015-10" db="EMBL/GenBank/DDBJ databases">
        <title>Full genome of DAOMC 229536 Phialocephala scopiformis, a fungal endophyte of spruce producing the potent anti-insectan compound rugulosin.</title>
        <authorList>
            <consortium name="DOE Joint Genome Institute"/>
            <person name="Walker A.K."/>
            <person name="Frasz S.L."/>
            <person name="Seifert K.A."/>
            <person name="Miller J.D."/>
            <person name="Mondo S.J."/>
            <person name="Labutti K."/>
            <person name="Lipzen A."/>
            <person name="Dockter R."/>
            <person name="Kennedy M."/>
            <person name="Grigoriev I.V."/>
            <person name="Spatafora J.W."/>
        </authorList>
    </citation>
    <scope>NUCLEOTIDE SEQUENCE [LARGE SCALE GENOMIC DNA]</scope>
    <source>
        <strain evidence="2 3">CBS 120377</strain>
    </source>
</reference>
<name>A0A132BBZ4_MOLSC</name>
<keyword evidence="3" id="KW-1185">Reference proteome</keyword>
<feature type="chain" id="PRO_5007288114" evidence="1">
    <location>
        <begin position="21"/>
        <end position="191"/>
    </location>
</feature>
<evidence type="ECO:0000313" key="2">
    <source>
        <dbReference type="EMBL" id="KUJ09898.1"/>
    </source>
</evidence>